<organism evidence="2 3">
    <name type="scientific">Prorocentrum cordatum</name>
    <dbReference type="NCBI Taxonomy" id="2364126"/>
    <lineage>
        <taxon>Eukaryota</taxon>
        <taxon>Sar</taxon>
        <taxon>Alveolata</taxon>
        <taxon>Dinophyceae</taxon>
        <taxon>Prorocentrales</taxon>
        <taxon>Prorocentraceae</taxon>
        <taxon>Prorocentrum</taxon>
    </lineage>
</organism>
<dbReference type="Proteomes" id="UP001189429">
    <property type="component" value="Unassembled WGS sequence"/>
</dbReference>
<evidence type="ECO:0000313" key="3">
    <source>
        <dbReference type="Proteomes" id="UP001189429"/>
    </source>
</evidence>
<sequence length="134" mass="14436">LCKLAPETALFPLRRASRGVRLAGRLLGGPAAGETRAASAGAAASSSWAVGLGPGRRRPQIWTPFVRAEQRPRSPGGAGSSPARGTRQRRRKKRRHMQYEGAEISLGSVRPPRSTEKVKPLEPRSRKAPNPNVD</sequence>
<evidence type="ECO:0000256" key="1">
    <source>
        <dbReference type="SAM" id="MobiDB-lite"/>
    </source>
</evidence>
<feature type="compositionally biased region" description="Low complexity" evidence="1">
    <location>
        <begin position="37"/>
        <end position="51"/>
    </location>
</feature>
<evidence type="ECO:0000313" key="2">
    <source>
        <dbReference type="EMBL" id="CAK0803717.1"/>
    </source>
</evidence>
<accession>A0ABN9QCR4</accession>
<name>A0ABN9QCR4_9DINO</name>
<comment type="caution">
    <text evidence="2">The sequence shown here is derived from an EMBL/GenBank/DDBJ whole genome shotgun (WGS) entry which is preliminary data.</text>
</comment>
<keyword evidence="3" id="KW-1185">Reference proteome</keyword>
<reference evidence="2" key="1">
    <citation type="submission" date="2023-10" db="EMBL/GenBank/DDBJ databases">
        <authorList>
            <person name="Chen Y."/>
            <person name="Shah S."/>
            <person name="Dougan E. K."/>
            <person name="Thang M."/>
            <person name="Chan C."/>
        </authorList>
    </citation>
    <scope>NUCLEOTIDE SEQUENCE [LARGE SCALE GENOMIC DNA]</scope>
</reference>
<gene>
    <name evidence="2" type="ORF">PCOR1329_LOCUS10782</name>
</gene>
<protein>
    <submittedName>
        <fullName evidence="2">Uncharacterized protein</fullName>
    </submittedName>
</protein>
<feature type="compositionally biased region" description="Basic residues" evidence="1">
    <location>
        <begin position="86"/>
        <end position="96"/>
    </location>
</feature>
<feature type="non-terminal residue" evidence="2">
    <location>
        <position position="1"/>
    </location>
</feature>
<feature type="region of interest" description="Disordered" evidence="1">
    <location>
        <begin position="37"/>
        <end position="134"/>
    </location>
</feature>
<dbReference type="EMBL" id="CAUYUJ010003069">
    <property type="protein sequence ID" value="CAK0803717.1"/>
    <property type="molecule type" value="Genomic_DNA"/>
</dbReference>
<feature type="compositionally biased region" description="Basic and acidic residues" evidence="1">
    <location>
        <begin position="113"/>
        <end position="125"/>
    </location>
</feature>
<proteinExistence type="predicted"/>